<dbReference type="CDD" id="cd03161">
    <property type="entry name" value="TM4SF2_6_like_LEL"/>
    <property type="match status" value="1"/>
</dbReference>
<evidence type="ECO:0000256" key="3">
    <source>
        <dbReference type="ARBA" id="ARBA00022989"/>
    </source>
</evidence>
<comment type="caution">
    <text evidence="7">The sequence shown here is derived from an EMBL/GenBank/DDBJ whole genome shotgun (WGS) entry which is preliminary data.</text>
</comment>
<dbReference type="PANTHER" id="PTHR19282">
    <property type="entry name" value="TETRASPANIN"/>
    <property type="match status" value="1"/>
</dbReference>
<sequence length="358" mass="38439">MTSQLPYDTLPRLSLVSRQESLELTGSAERLARRLSSPRGLAAGFGKPYSTPNDPRRSSATPGLGVCELPPYSTSSQCLAEPEDQPSHREEPPALDWSSCRYRPMVRARRGTMALLKLALMAFSFLFWVAGLAMFTVGIWAKISLSDYLVLSTNRYPNTAFILLASGAAVIVWGFLGCFSAATENRCLLRTYGLFQVALLGAGLFAGLSGLFYRKDIAEGFQNGLQEAVHSYGEDEGKADALDALQRALECCGVQSYRDWLSSSWSLEPNGSVPASCCVLRKGCRNSPLPPEGAGTAGIYTHGCFQKVHDFVNDNMFYIAAGALGLAAMQAVGIGLACLLAARIPGAELAEGPRGPPH</sequence>
<evidence type="ECO:0000256" key="1">
    <source>
        <dbReference type="ARBA" id="ARBA00004141"/>
    </source>
</evidence>
<name>A0A444UVR4_ACIRT</name>
<gene>
    <name evidence="7" type="ORF">EOD39_20364</name>
</gene>
<protein>
    <submittedName>
        <fullName evidence="7">Tetraspanin-7</fullName>
    </submittedName>
</protein>
<dbReference type="Pfam" id="PF00335">
    <property type="entry name" value="Tetraspanin"/>
    <property type="match status" value="1"/>
</dbReference>
<dbReference type="InterPro" id="IPR018499">
    <property type="entry name" value="Tetraspanin/Peripherin"/>
</dbReference>
<feature type="transmembrane region" description="Helical" evidence="6">
    <location>
        <begin position="161"/>
        <end position="182"/>
    </location>
</feature>
<comment type="subcellular location">
    <subcellularLocation>
        <location evidence="1">Membrane</location>
        <topology evidence="1">Multi-pass membrane protein</topology>
    </subcellularLocation>
</comment>
<dbReference type="EMBL" id="SCEB01006742">
    <property type="protein sequence ID" value="RXM92217.1"/>
    <property type="molecule type" value="Genomic_DNA"/>
</dbReference>
<evidence type="ECO:0000313" key="8">
    <source>
        <dbReference type="Proteomes" id="UP000289886"/>
    </source>
</evidence>
<keyword evidence="3 6" id="KW-1133">Transmembrane helix</keyword>
<accession>A0A444UVR4</accession>
<evidence type="ECO:0000256" key="6">
    <source>
        <dbReference type="SAM" id="Phobius"/>
    </source>
</evidence>
<evidence type="ECO:0000256" key="2">
    <source>
        <dbReference type="ARBA" id="ARBA00022692"/>
    </source>
</evidence>
<organism evidence="7 8">
    <name type="scientific">Acipenser ruthenus</name>
    <name type="common">Sterlet sturgeon</name>
    <dbReference type="NCBI Taxonomy" id="7906"/>
    <lineage>
        <taxon>Eukaryota</taxon>
        <taxon>Metazoa</taxon>
        <taxon>Chordata</taxon>
        <taxon>Craniata</taxon>
        <taxon>Vertebrata</taxon>
        <taxon>Euteleostomi</taxon>
        <taxon>Actinopterygii</taxon>
        <taxon>Chondrostei</taxon>
        <taxon>Acipenseriformes</taxon>
        <taxon>Acipenseridae</taxon>
        <taxon>Acipenser</taxon>
    </lineage>
</organism>
<dbReference type="InterPro" id="IPR008952">
    <property type="entry name" value="Tetraspanin_EC2_sf"/>
</dbReference>
<reference evidence="7 8" key="1">
    <citation type="submission" date="2019-01" db="EMBL/GenBank/DDBJ databases">
        <title>Draft Genome and Complete Hox-Cluster Characterization of the Sterlet Sturgeon (Acipenser ruthenus).</title>
        <authorList>
            <person name="Wei Q."/>
        </authorList>
    </citation>
    <scope>NUCLEOTIDE SEQUENCE [LARGE SCALE GENOMIC DNA]</scope>
    <source>
        <strain evidence="7">WHYD16114868_AA</strain>
        <tissue evidence="7">Blood</tissue>
    </source>
</reference>
<dbReference type="AlphaFoldDB" id="A0A444UVR4"/>
<dbReference type="SUPFAM" id="SSF48652">
    <property type="entry name" value="Tetraspanin"/>
    <property type="match status" value="1"/>
</dbReference>
<feature type="compositionally biased region" description="Polar residues" evidence="5">
    <location>
        <begin position="50"/>
        <end position="61"/>
    </location>
</feature>
<keyword evidence="2 6" id="KW-0812">Transmembrane</keyword>
<feature type="transmembrane region" description="Helical" evidence="6">
    <location>
        <begin position="317"/>
        <end position="342"/>
    </location>
</feature>
<proteinExistence type="predicted"/>
<dbReference type="InterPro" id="IPR048232">
    <property type="entry name" value="TSN6/7_LEL"/>
</dbReference>
<dbReference type="PANTHER" id="PTHR19282:SF51">
    <property type="entry name" value="TETRASPANIN"/>
    <property type="match status" value="1"/>
</dbReference>
<keyword evidence="8" id="KW-1185">Reference proteome</keyword>
<evidence type="ECO:0000313" key="7">
    <source>
        <dbReference type="EMBL" id="RXM92217.1"/>
    </source>
</evidence>
<dbReference type="GO" id="GO:0005886">
    <property type="term" value="C:plasma membrane"/>
    <property type="evidence" value="ECO:0007669"/>
    <property type="project" value="TreeGrafter"/>
</dbReference>
<feature type="transmembrane region" description="Helical" evidence="6">
    <location>
        <begin position="115"/>
        <end position="141"/>
    </location>
</feature>
<feature type="transmembrane region" description="Helical" evidence="6">
    <location>
        <begin position="194"/>
        <end position="213"/>
    </location>
</feature>
<dbReference type="Gene3D" id="1.10.1450.10">
    <property type="entry name" value="Tetraspanin"/>
    <property type="match status" value="1"/>
</dbReference>
<evidence type="ECO:0000256" key="4">
    <source>
        <dbReference type="ARBA" id="ARBA00023136"/>
    </source>
</evidence>
<dbReference type="FunFam" id="1.10.1450.10:FF:000029">
    <property type="entry name" value="Tetraspanin"/>
    <property type="match status" value="1"/>
</dbReference>
<feature type="region of interest" description="Disordered" evidence="5">
    <location>
        <begin position="33"/>
        <end position="63"/>
    </location>
</feature>
<keyword evidence="4 6" id="KW-0472">Membrane</keyword>
<dbReference type="PRINTS" id="PR00259">
    <property type="entry name" value="TMFOUR"/>
</dbReference>
<evidence type="ECO:0000256" key="5">
    <source>
        <dbReference type="SAM" id="MobiDB-lite"/>
    </source>
</evidence>
<dbReference type="Proteomes" id="UP000289886">
    <property type="component" value="Unassembled WGS sequence"/>
</dbReference>